<reference evidence="1" key="2">
    <citation type="submission" date="2017-10" db="EMBL/GenBank/DDBJ databases">
        <title>Ladona fulva Genome sequencing and assembly.</title>
        <authorList>
            <person name="Murali S."/>
            <person name="Richards S."/>
            <person name="Bandaranaike D."/>
            <person name="Bellair M."/>
            <person name="Blankenburg K."/>
            <person name="Chao H."/>
            <person name="Dinh H."/>
            <person name="Doddapaneni H."/>
            <person name="Dugan-Rocha S."/>
            <person name="Elkadiri S."/>
            <person name="Gnanaolivu R."/>
            <person name="Hernandez B."/>
            <person name="Skinner E."/>
            <person name="Javaid M."/>
            <person name="Lee S."/>
            <person name="Li M."/>
            <person name="Ming W."/>
            <person name="Munidasa M."/>
            <person name="Muniz J."/>
            <person name="Nguyen L."/>
            <person name="Hughes D."/>
            <person name="Osuji N."/>
            <person name="Pu L.-L."/>
            <person name="Puazo M."/>
            <person name="Qu C."/>
            <person name="Quiroz J."/>
            <person name="Raj R."/>
            <person name="Weissenberger G."/>
            <person name="Xin Y."/>
            <person name="Zou X."/>
            <person name="Han Y."/>
            <person name="Worley K."/>
            <person name="Muzny D."/>
            <person name="Gibbs R."/>
        </authorList>
    </citation>
    <scope>NUCLEOTIDE SEQUENCE</scope>
    <source>
        <strain evidence="1">Sampled in the wild</strain>
    </source>
</reference>
<dbReference type="Proteomes" id="UP000792457">
    <property type="component" value="Unassembled WGS sequence"/>
</dbReference>
<evidence type="ECO:0000313" key="1">
    <source>
        <dbReference type="EMBL" id="KAG8235648.1"/>
    </source>
</evidence>
<dbReference type="AlphaFoldDB" id="A0A8K0KNV0"/>
<dbReference type="PANTHER" id="PTHR33332">
    <property type="entry name" value="REVERSE TRANSCRIPTASE DOMAIN-CONTAINING PROTEIN"/>
    <property type="match status" value="1"/>
</dbReference>
<reference evidence="1" key="1">
    <citation type="submission" date="2013-04" db="EMBL/GenBank/DDBJ databases">
        <authorList>
            <person name="Qu J."/>
            <person name="Murali S.C."/>
            <person name="Bandaranaike D."/>
            <person name="Bellair M."/>
            <person name="Blankenburg K."/>
            <person name="Chao H."/>
            <person name="Dinh H."/>
            <person name="Doddapaneni H."/>
            <person name="Downs B."/>
            <person name="Dugan-Rocha S."/>
            <person name="Elkadiri S."/>
            <person name="Gnanaolivu R.D."/>
            <person name="Hernandez B."/>
            <person name="Javaid M."/>
            <person name="Jayaseelan J.C."/>
            <person name="Lee S."/>
            <person name="Li M."/>
            <person name="Ming W."/>
            <person name="Munidasa M."/>
            <person name="Muniz J."/>
            <person name="Nguyen L."/>
            <person name="Ongeri F."/>
            <person name="Osuji N."/>
            <person name="Pu L.-L."/>
            <person name="Puazo M."/>
            <person name="Qu C."/>
            <person name="Quiroz J."/>
            <person name="Raj R."/>
            <person name="Weissenberger G."/>
            <person name="Xin Y."/>
            <person name="Zou X."/>
            <person name="Han Y."/>
            <person name="Richards S."/>
            <person name="Worley K."/>
            <person name="Muzny D."/>
            <person name="Gibbs R."/>
        </authorList>
    </citation>
    <scope>NUCLEOTIDE SEQUENCE</scope>
    <source>
        <strain evidence="1">Sampled in the wild</strain>
    </source>
</reference>
<sequence>MLLSRLKKTDKLQQGVRNLIKWSDANNMHLSLDKCNIVSYYKNNKPIFYSYNINNKPLQRISPVKDLGITMTFDLTFRAHVDNICNKASQLIGFICRVSRDFTGPKMITILYKTLVRSILEYCVMMWFPNYVLSINRLEKLQNKVIKIIGYKLAIELIDYLRSLITYHNPRYNQRRPNLFNIPYARTNYVFHNPIYHMMRLANCSQD</sequence>
<name>A0A8K0KNV0_LADFU</name>
<protein>
    <recommendedName>
        <fullName evidence="3">Reverse transcriptase domain-containing protein</fullName>
    </recommendedName>
</protein>
<dbReference type="OrthoDB" id="426210at2759"/>
<dbReference type="PRINTS" id="PR01345">
    <property type="entry name" value="CERVTRCPTASE"/>
</dbReference>
<organism evidence="1 2">
    <name type="scientific">Ladona fulva</name>
    <name type="common">Scarce chaser dragonfly</name>
    <name type="synonym">Libellula fulva</name>
    <dbReference type="NCBI Taxonomy" id="123851"/>
    <lineage>
        <taxon>Eukaryota</taxon>
        <taxon>Metazoa</taxon>
        <taxon>Ecdysozoa</taxon>
        <taxon>Arthropoda</taxon>
        <taxon>Hexapoda</taxon>
        <taxon>Insecta</taxon>
        <taxon>Pterygota</taxon>
        <taxon>Palaeoptera</taxon>
        <taxon>Odonata</taxon>
        <taxon>Epiprocta</taxon>
        <taxon>Anisoptera</taxon>
        <taxon>Libelluloidea</taxon>
        <taxon>Libellulidae</taxon>
        <taxon>Ladona</taxon>
    </lineage>
</organism>
<feature type="non-terminal residue" evidence="1">
    <location>
        <position position="1"/>
    </location>
</feature>
<evidence type="ECO:0000313" key="2">
    <source>
        <dbReference type="Proteomes" id="UP000792457"/>
    </source>
</evidence>
<gene>
    <name evidence="1" type="ORF">J437_LFUL013640</name>
</gene>
<evidence type="ECO:0008006" key="3">
    <source>
        <dbReference type="Google" id="ProtNLM"/>
    </source>
</evidence>
<keyword evidence="2" id="KW-1185">Reference proteome</keyword>
<proteinExistence type="predicted"/>
<accession>A0A8K0KNV0</accession>
<comment type="caution">
    <text evidence="1">The sequence shown here is derived from an EMBL/GenBank/DDBJ whole genome shotgun (WGS) entry which is preliminary data.</text>
</comment>
<dbReference type="EMBL" id="KZ308934">
    <property type="protein sequence ID" value="KAG8235648.1"/>
    <property type="molecule type" value="Genomic_DNA"/>
</dbReference>